<proteinExistence type="predicted"/>
<gene>
    <name evidence="2" type="ORF">Bpfe_022880</name>
</gene>
<feature type="compositionally biased region" description="Polar residues" evidence="1">
    <location>
        <begin position="25"/>
        <end position="37"/>
    </location>
</feature>
<dbReference type="EMBL" id="JASAOG010000147">
    <property type="protein sequence ID" value="KAK0047712.1"/>
    <property type="molecule type" value="Genomic_DNA"/>
</dbReference>
<organism evidence="2 3">
    <name type="scientific">Biomphalaria pfeifferi</name>
    <name type="common">Bloodfluke planorb</name>
    <name type="synonym">Freshwater snail</name>
    <dbReference type="NCBI Taxonomy" id="112525"/>
    <lineage>
        <taxon>Eukaryota</taxon>
        <taxon>Metazoa</taxon>
        <taxon>Spiralia</taxon>
        <taxon>Lophotrochozoa</taxon>
        <taxon>Mollusca</taxon>
        <taxon>Gastropoda</taxon>
        <taxon>Heterobranchia</taxon>
        <taxon>Euthyneura</taxon>
        <taxon>Panpulmonata</taxon>
        <taxon>Hygrophila</taxon>
        <taxon>Lymnaeoidea</taxon>
        <taxon>Planorbidae</taxon>
        <taxon>Biomphalaria</taxon>
    </lineage>
</organism>
<dbReference type="Proteomes" id="UP001233172">
    <property type="component" value="Unassembled WGS sequence"/>
</dbReference>
<reference evidence="2" key="2">
    <citation type="submission" date="2023-04" db="EMBL/GenBank/DDBJ databases">
        <authorList>
            <person name="Bu L."/>
            <person name="Lu L."/>
            <person name="Laidemitt M.R."/>
            <person name="Zhang S.M."/>
            <person name="Mutuku M."/>
            <person name="Mkoji G."/>
            <person name="Steinauer M."/>
            <person name="Loker E.S."/>
        </authorList>
    </citation>
    <scope>NUCLEOTIDE SEQUENCE</scope>
    <source>
        <strain evidence="2">KasaAsao</strain>
        <tissue evidence="2">Whole Snail</tissue>
    </source>
</reference>
<evidence type="ECO:0000313" key="3">
    <source>
        <dbReference type="Proteomes" id="UP001233172"/>
    </source>
</evidence>
<comment type="caution">
    <text evidence="2">The sequence shown here is derived from an EMBL/GenBank/DDBJ whole genome shotgun (WGS) entry which is preliminary data.</text>
</comment>
<protein>
    <submittedName>
        <fullName evidence="2">Protein tirA-like isoform X1</fullName>
    </submittedName>
</protein>
<accession>A0AAD8B458</accession>
<evidence type="ECO:0000313" key="2">
    <source>
        <dbReference type="EMBL" id="KAK0047712.1"/>
    </source>
</evidence>
<sequence length="488" mass="53432">MGNCLDVTPDPLSKGVKAGHLRSSGAHSRSAPSFGGSTHSLLRTSAFPPYSLPGHLVPAYATTSAPSIPSFYQPIYPSFYQPMHIHYVDDFWTNGFTSDNFEEVRRHKKYRKVGADSIIEDVTERQNKVNRKYLNSVIITTSLNPNEDVIKGGSQIITSGKVPLIQSGVMSNKKTVVTSTVPAPPRADKVSQPKNALDTLPQRGSTYITYIEDDPKPAPPADELSQQEAEVLSVESGFKDIAEEEDGVFKIFVDGHPKNSAADATKTAATSSGLSLQSVLMSYGAAPTLFRPSDVVLCFGSHEAVAVKIQKTFETAGVSVCLSKCSHMSSKGDSTNSAHAVIESKVMIVLLSLESIKMRSLRDQVCLAHVSETSVFPVTLDQSLDIITSMDMGLKLQLSSYKWAELHNGGFFDLTMSKLVRSVRDEVNIIRGFEIIDEDYGQVSSMASRQNKSIKQQLLTRSVDLITHATAWDYWLAHYADQTEASWD</sequence>
<reference evidence="2" key="1">
    <citation type="journal article" date="2023" name="PLoS Negl. Trop. Dis.">
        <title>A genome sequence for Biomphalaria pfeifferi, the major vector snail for the human-infecting parasite Schistosoma mansoni.</title>
        <authorList>
            <person name="Bu L."/>
            <person name="Lu L."/>
            <person name="Laidemitt M.R."/>
            <person name="Zhang S.M."/>
            <person name="Mutuku M."/>
            <person name="Mkoji G."/>
            <person name="Steinauer M."/>
            <person name="Loker E.S."/>
        </authorList>
    </citation>
    <scope>NUCLEOTIDE SEQUENCE</scope>
    <source>
        <strain evidence="2">KasaAsao</strain>
    </source>
</reference>
<keyword evidence="3" id="KW-1185">Reference proteome</keyword>
<feature type="region of interest" description="Disordered" evidence="1">
    <location>
        <begin position="15"/>
        <end position="37"/>
    </location>
</feature>
<feature type="non-terminal residue" evidence="2">
    <location>
        <position position="1"/>
    </location>
</feature>
<dbReference type="AlphaFoldDB" id="A0AAD8B458"/>
<name>A0AAD8B458_BIOPF</name>
<evidence type="ECO:0000256" key="1">
    <source>
        <dbReference type="SAM" id="MobiDB-lite"/>
    </source>
</evidence>